<organism evidence="1 2">
    <name type="scientific">Solea senegalensis</name>
    <name type="common">Senegalese sole</name>
    <dbReference type="NCBI Taxonomy" id="28829"/>
    <lineage>
        <taxon>Eukaryota</taxon>
        <taxon>Metazoa</taxon>
        <taxon>Chordata</taxon>
        <taxon>Craniata</taxon>
        <taxon>Vertebrata</taxon>
        <taxon>Euteleostomi</taxon>
        <taxon>Actinopterygii</taxon>
        <taxon>Neopterygii</taxon>
        <taxon>Teleostei</taxon>
        <taxon>Neoteleostei</taxon>
        <taxon>Acanthomorphata</taxon>
        <taxon>Carangaria</taxon>
        <taxon>Pleuronectiformes</taxon>
        <taxon>Pleuronectoidei</taxon>
        <taxon>Soleidae</taxon>
        <taxon>Solea</taxon>
    </lineage>
</organism>
<reference evidence="1 2" key="1">
    <citation type="journal article" date="2021" name="Sci. Rep.">
        <title>Chromosome anchoring in Senegalese sole (Solea senegalensis) reveals sex-associated markers and genome rearrangements in flatfish.</title>
        <authorList>
            <person name="Guerrero-Cozar I."/>
            <person name="Gomez-Garrido J."/>
            <person name="Berbel C."/>
            <person name="Martinez-Blanch J.F."/>
            <person name="Alioto T."/>
            <person name="Claros M.G."/>
            <person name="Gagnaire P.A."/>
            <person name="Manchado M."/>
        </authorList>
    </citation>
    <scope>NUCLEOTIDE SEQUENCE [LARGE SCALE GENOMIC DNA]</scope>
    <source>
        <strain evidence="1">Sse05_10M</strain>
    </source>
</reference>
<dbReference type="AlphaFoldDB" id="A0AAV6Q7X2"/>
<keyword evidence="2" id="KW-1185">Reference proteome</keyword>
<sequence length="67" mass="7553">MVVRPVQLSGQTRTSASLKSVNCILLNIRINIRKKVSFQFAQTESDTGCVEEWISERTLQQQTQAGQ</sequence>
<dbReference type="Proteomes" id="UP000693946">
    <property type="component" value="Linkage Group LG7"/>
</dbReference>
<evidence type="ECO:0000313" key="2">
    <source>
        <dbReference type="Proteomes" id="UP000693946"/>
    </source>
</evidence>
<evidence type="ECO:0000313" key="1">
    <source>
        <dbReference type="EMBL" id="KAG7483009.1"/>
    </source>
</evidence>
<name>A0AAV6Q7X2_SOLSE</name>
<proteinExistence type="predicted"/>
<comment type="caution">
    <text evidence="1">The sequence shown here is derived from an EMBL/GenBank/DDBJ whole genome shotgun (WGS) entry which is preliminary data.</text>
</comment>
<gene>
    <name evidence="1" type="ORF">JOB18_036210</name>
</gene>
<accession>A0AAV6Q7X2</accession>
<dbReference type="EMBL" id="JAGKHQ010000019">
    <property type="protein sequence ID" value="KAG7483009.1"/>
    <property type="molecule type" value="Genomic_DNA"/>
</dbReference>
<protein>
    <submittedName>
        <fullName evidence="1">Uncharacterized protein</fullName>
    </submittedName>
</protein>